<name>A0AAV2TRB6_CALDB</name>
<organism evidence="2 3">
    <name type="scientific">Calicophoron daubneyi</name>
    <name type="common">Rumen fluke</name>
    <name type="synonym">Paramphistomum daubneyi</name>
    <dbReference type="NCBI Taxonomy" id="300641"/>
    <lineage>
        <taxon>Eukaryota</taxon>
        <taxon>Metazoa</taxon>
        <taxon>Spiralia</taxon>
        <taxon>Lophotrochozoa</taxon>
        <taxon>Platyhelminthes</taxon>
        <taxon>Trematoda</taxon>
        <taxon>Digenea</taxon>
        <taxon>Plagiorchiida</taxon>
        <taxon>Pronocephalata</taxon>
        <taxon>Paramphistomoidea</taxon>
        <taxon>Paramphistomidae</taxon>
        <taxon>Calicophoron</taxon>
    </lineage>
</organism>
<feature type="compositionally biased region" description="Basic and acidic residues" evidence="1">
    <location>
        <begin position="522"/>
        <end position="533"/>
    </location>
</feature>
<feature type="compositionally biased region" description="Polar residues" evidence="1">
    <location>
        <begin position="133"/>
        <end position="142"/>
    </location>
</feature>
<comment type="caution">
    <text evidence="2">The sequence shown here is derived from an EMBL/GenBank/DDBJ whole genome shotgun (WGS) entry which is preliminary data.</text>
</comment>
<dbReference type="Proteomes" id="UP001497525">
    <property type="component" value="Unassembled WGS sequence"/>
</dbReference>
<protein>
    <submittedName>
        <fullName evidence="2">Uncharacterized protein</fullName>
    </submittedName>
</protein>
<proteinExistence type="predicted"/>
<gene>
    <name evidence="2" type="ORF">CDAUBV1_LOCUS13747</name>
</gene>
<feature type="region of interest" description="Disordered" evidence="1">
    <location>
        <begin position="18"/>
        <end position="50"/>
    </location>
</feature>
<reference evidence="2" key="1">
    <citation type="submission" date="2024-06" db="EMBL/GenBank/DDBJ databases">
        <authorList>
            <person name="Liu X."/>
            <person name="Lenzi L."/>
            <person name="Haldenby T S."/>
            <person name="Uol C."/>
        </authorList>
    </citation>
    <scope>NUCLEOTIDE SEQUENCE</scope>
</reference>
<feature type="compositionally biased region" description="Polar residues" evidence="1">
    <location>
        <begin position="347"/>
        <end position="368"/>
    </location>
</feature>
<feature type="compositionally biased region" description="Polar residues" evidence="1">
    <location>
        <begin position="256"/>
        <end position="269"/>
    </location>
</feature>
<dbReference type="EMBL" id="CAXLJL010000545">
    <property type="protein sequence ID" value="CAL5138888.1"/>
    <property type="molecule type" value="Genomic_DNA"/>
</dbReference>
<evidence type="ECO:0000256" key="1">
    <source>
        <dbReference type="SAM" id="MobiDB-lite"/>
    </source>
</evidence>
<feature type="region of interest" description="Disordered" evidence="1">
    <location>
        <begin position="256"/>
        <end position="390"/>
    </location>
</feature>
<feature type="compositionally biased region" description="Polar residues" evidence="1">
    <location>
        <begin position="377"/>
        <end position="388"/>
    </location>
</feature>
<feature type="region of interest" description="Disordered" evidence="1">
    <location>
        <begin position="512"/>
        <end position="533"/>
    </location>
</feature>
<evidence type="ECO:0000313" key="3">
    <source>
        <dbReference type="Proteomes" id="UP001497525"/>
    </source>
</evidence>
<feature type="compositionally biased region" description="Polar residues" evidence="1">
    <location>
        <begin position="280"/>
        <end position="289"/>
    </location>
</feature>
<feature type="region of interest" description="Disordered" evidence="1">
    <location>
        <begin position="133"/>
        <end position="152"/>
    </location>
</feature>
<accession>A0AAV2TRB6</accession>
<sequence length="562" mass="62800">MAYTAEKIPVVCLEAARRPMQHGSRSSLRSHETRGSVAPYDESDSDIDSPSVTRSMLIHKAKAENETSPKTNGTSPADESLMHWLIQEFAQKDLKNNKLATNGEVSERSSFVSTNQTIQLHHDSDRIQDRLSSRFSQEGSSTKNRHHSPELANSTNLYYPYLGRSRDQCRGSIGKPQTRLSAQETAGSIDRLLSEIQRKMTDLQMADSKIQGKLLKAHVIIGDLKSNMVKQKRAEMEAERQKGGTVLRIKRLYSAKQNSSQTSLTNSAYADSRSQDRELSVSNLFHQQHPSPPTKIRSESSYLLPEKTPPYTNGYTSHPSSPPSQTTNDGSSASRREYSVHRKFTPVSKSSGLKNRETSNLTYNSKRVSSAEPPDLQSRSGESQSSKPSWFERALSQVTLNDWTGRDKRYRYVAPPSIDKSVPNISPSLIQTTQTNRGLSSLIRRPFTRKSVSPGPEPDFLRPLSPYTKVSDRSASLMQLSSILGTTDSSNHAKNGRIQFVPLPYRSITELNEEAPPMRNHTNGDGRSNSDRARYTSVNKPVLRHELDADSGIYSYDSVKKP</sequence>
<evidence type="ECO:0000313" key="2">
    <source>
        <dbReference type="EMBL" id="CAL5138888.1"/>
    </source>
</evidence>
<dbReference type="AlphaFoldDB" id="A0AAV2TRB6"/>